<feature type="transmembrane region" description="Helical" evidence="9">
    <location>
        <begin position="180"/>
        <end position="199"/>
    </location>
</feature>
<evidence type="ECO:0000256" key="3">
    <source>
        <dbReference type="ARBA" id="ARBA00022448"/>
    </source>
</evidence>
<dbReference type="GO" id="GO:0008324">
    <property type="term" value="F:monoatomic cation transmembrane transporter activity"/>
    <property type="evidence" value="ECO:0007669"/>
    <property type="project" value="InterPro"/>
</dbReference>
<feature type="transmembrane region" description="Helical" evidence="9">
    <location>
        <begin position="269"/>
        <end position="286"/>
    </location>
</feature>
<dbReference type="GO" id="GO:0005886">
    <property type="term" value="C:plasma membrane"/>
    <property type="evidence" value="ECO:0007669"/>
    <property type="project" value="UniProtKB-SubCell"/>
</dbReference>
<feature type="transmembrane region" description="Helical" evidence="9">
    <location>
        <begin position="12"/>
        <end position="31"/>
    </location>
</feature>
<keyword evidence="8 9" id="KW-0472">Membrane</keyword>
<dbReference type="InterPro" id="IPR003445">
    <property type="entry name" value="Cat_transpt"/>
</dbReference>
<evidence type="ECO:0000313" key="10">
    <source>
        <dbReference type="EMBL" id="VAW37903.1"/>
    </source>
</evidence>
<name>A0A3B0VC85_9ZZZZ</name>
<proteinExistence type="inferred from homology"/>
<feature type="non-terminal residue" evidence="10">
    <location>
        <position position="288"/>
    </location>
</feature>
<dbReference type="PANTHER" id="PTHR32024:SF2">
    <property type="entry name" value="TRK SYSTEM POTASSIUM UPTAKE PROTEIN TRKG-RELATED"/>
    <property type="match status" value="1"/>
</dbReference>
<evidence type="ECO:0000256" key="5">
    <source>
        <dbReference type="ARBA" id="ARBA00022692"/>
    </source>
</evidence>
<keyword evidence="4" id="KW-1003">Cell membrane</keyword>
<feature type="transmembrane region" description="Helical" evidence="9">
    <location>
        <begin position="69"/>
        <end position="89"/>
    </location>
</feature>
<keyword evidence="6 9" id="KW-1133">Transmembrane helix</keyword>
<accession>A0A3B0VC85</accession>
<sequence>MRTDGVLNILGKLLLLISLFILLPIPVSLIYDDGMTRAFLTSALIGGLMGGALIALFPPNPELGYRDGFAVATFSWLGLAFLGALPFFFSGKFPSFIDCYFESMSGFTTTGSTILSNMEILPKSMLFWRALTHWIGGMGIIVLSLAVLPLLGIGGMQLFQAEMPGPTKERLAPRMQDTARILWGVYVLLTFIEIILLMLGGMDLFDAACHAFASLATGGFSTYTASVSEFNSPYIESVIIFFMFVAGTNFTLHYHALHGHWRVYWQSEEFRFFHTFVAVSSLIIVLDN</sequence>
<reference evidence="10" key="1">
    <citation type="submission" date="2018-06" db="EMBL/GenBank/DDBJ databases">
        <authorList>
            <person name="Zhirakovskaya E."/>
        </authorList>
    </citation>
    <scope>NUCLEOTIDE SEQUENCE</scope>
</reference>
<evidence type="ECO:0000256" key="2">
    <source>
        <dbReference type="ARBA" id="ARBA00009137"/>
    </source>
</evidence>
<evidence type="ECO:0000256" key="4">
    <source>
        <dbReference type="ARBA" id="ARBA00022475"/>
    </source>
</evidence>
<evidence type="ECO:0000256" key="1">
    <source>
        <dbReference type="ARBA" id="ARBA00004651"/>
    </source>
</evidence>
<feature type="transmembrane region" description="Helical" evidence="9">
    <location>
        <begin position="37"/>
        <end position="57"/>
    </location>
</feature>
<comment type="similarity">
    <text evidence="2">Belongs to the TrkH potassium transport family.</text>
</comment>
<evidence type="ECO:0000256" key="9">
    <source>
        <dbReference type="SAM" id="Phobius"/>
    </source>
</evidence>
<protein>
    <submittedName>
        <fullName evidence="10">Trk potassium uptake system protein TrkH</fullName>
    </submittedName>
</protein>
<dbReference type="GO" id="GO:0030001">
    <property type="term" value="P:metal ion transport"/>
    <property type="evidence" value="ECO:0007669"/>
    <property type="project" value="UniProtKB-ARBA"/>
</dbReference>
<keyword evidence="7" id="KW-0406">Ion transport</keyword>
<gene>
    <name evidence="10" type="ORF">MNBD_DELTA03-775</name>
</gene>
<dbReference type="EMBL" id="UOEX01000227">
    <property type="protein sequence ID" value="VAW37903.1"/>
    <property type="molecule type" value="Genomic_DNA"/>
</dbReference>
<evidence type="ECO:0000256" key="7">
    <source>
        <dbReference type="ARBA" id="ARBA00023065"/>
    </source>
</evidence>
<dbReference type="PANTHER" id="PTHR32024">
    <property type="entry name" value="TRK SYSTEM POTASSIUM UPTAKE PROTEIN TRKG-RELATED"/>
    <property type="match status" value="1"/>
</dbReference>
<keyword evidence="5 9" id="KW-0812">Transmembrane</keyword>
<dbReference type="AlphaFoldDB" id="A0A3B0VC85"/>
<evidence type="ECO:0000256" key="6">
    <source>
        <dbReference type="ARBA" id="ARBA00022989"/>
    </source>
</evidence>
<feature type="transmembrane region" description="Helical" evidence="9">
    <location>
        <begin position="134"/>
        <end position="159"/>
    </location>
</feature>
<organism evidence="10">
    <name type="scientific">hydrothermal vent metagenome</name>
    <dbReference type="NCBI Taxonomy" id="652676"/>
    <lineage>
        <taxon>unclassified sequences</taxon>
        <taxon>metagenomes</taxon>
        <taxon>ecological metagenomes</taxon>
    </lineage>
</organism>
<dbReference type="Pfam" id="PF02386">
    <property type="entry name" value="TrkH"/>
    <property type="match status" value="1"/>
</dbReference>
<comment type="subcellular location">
    <subcellularLocation>
        <location evidence="1">Cell membrane</location>
        <topology evidence="1">Multi-pass membrane protein</topology>
    </subcellularLocation>
</comment>
<keyword evidence="3" id="KW-0813">Transport</keyword>
<feature type="transmembrane region" description="Helical" evidence="9">
    <location>
        <begin position="238"/>
        <end position="257"/>
    </location>
</feature>
<evidence type="ECO:0000256" key="8">
    <source>
        <dbReference type="ARBA" id="ARBA00023136"/>
    </source>
</evidence>